<dbReference type="AlphaFoldDB" id="A0A3B1DJI7"/>
<organism evidence="3">
    <name type="scientific">hydrothermal vent metagenome</name>
    <dbReference type="NCBI Taxonomy" id="652676"/>
    <lineage>
        <taxon>unclassified sequences</taxon>
        <taxon>metagenomes</taxon>
        <taxon>ecological metagenomes</taxon>
    </lineage>
</organism>
<proteinExistence type="predicted"/>
<feature type="compositionally biased region" description="Basic and acidic residues" evidence="1">
    <location>
        <begin position="204"/>
        <end position="215"/>
    </location>
</feature>
<feature type="compositionally biased region" description="Acidic residues" evidence="1">
    <location>
        <begin position="192"/>
        <end position="203"/>
    </location>
</feature>
<accession>A0A3B1DJI7</accession>
<dbReference type="Pfam" id="PF04187">
    <property type="entry name" value="Cofac_haem_bdg"/>
    <property type="match status" value="1"/>
</dbReference>
<dbReference type="InterPro" id="IPR007314">
    <property type="entry name" value="Cofac_haem-bd_dom"/>
</dbReference>
<evidence type="ECO:0000256" key="1">
    <source>
        <dbReference type="SAM" id="MobiDB-lite"/>
    </source>
</evidence>
<dbReference type="SUPFAM" id="SSF159501">
    <property type="entry name" value="EreA/ChaN-like"/>
    <property type="match status" value="1"/>
</dbReference>
<feature type="region of interest" description="Disordered" evidence="1">
    <location>
        <begin position="185"/>
        <end position="215"/>
    </location>
</feature>
<gene>
    <name evidence="3" type="ORF">MNBD_PLANCTO03-2447</name>
</gene>
<dbReference type="CDD" id="cd14727">
    <property type="entry name" value="ChanN-like"/>
    <property type="match status" value="1"/>
</dbReference>
<feature type="non-terminal residue" evidence="3">
    <location>
        <position position="1"/>
    </location>
</feature>
<name>A0A3B1DJI7_9ZZZZ</name>
<protein>
    <recommendedName>
        <fullName evidence="2">Haem-binding uptake Tiki superfamily ChaN domain-containing protein</fullName>
    </recommendedName>
</protein>
<sequence length="313" mass="34365">GTNRAHHKAALLPEQPRQAVQIFGPSGERVPWAVMLETVSGADVIVIGESHGHPLGLAAAASLWEDLLADHPDAALLMEFFERDTQVALDDYLTDITDEEAFRKAASRTKGNYPPGHAQMVEAAKEAGIPVIAANAPRRYVRKTTPEGYENLTSLGAEQQRLFTVPDALIEGRYRDDFFKVMGAAGHGADDQNTEDSEQSTEGESEKNGEDETISTEKLEKVQKFYYSMQMWDDTMADSVVRAIEDGYTPAVLVVGRFHSDFEGGTIQFIKQRHPGLDIRTLSMITSGKSDIAEDDIGAGDFVLYIGEMPSEE</sequence>
<evidence type="ECO:0000259" key="2">
    <source>
        <dbReference type="Pfam" id="PF04187"/>
    </source>
</evidence>
<dbReference type="EMBL" id="UOGK01000037">
    <property type="protein sequence ID" value="VAX36168.1"/>
    <property type="molecule type" value="Genomic_DNA"/>
</dbReference>
<dbReference type="Gene3D" id="3.40.50.11550">
    <property type="match status" value="1"/>
</dbReference>
<reference evidence="3" key="1">
    <citation type="submission" date="2018-06" db="EMBL/GenBank/DDBJ databases">
        <authorList>
            <person name="Zhirakovskaya E."/>
        </authorList>
    </citation>
    <scope>NUCLEOTIDE SEQUENCE</scope>
</reference>
<evidence type="ECO:0000313" key="3">
    <source>
        <dbReference type="EMBL" id="VAX36168.1"/>
    </source>
</evidence>
<feature type="domain" description="Haem-binding uptake Tiki superfamily ChaN" evidence="2">
    <location>
        <begin position="35"/>
        <end position="268"/>
    </location>
</feature>